<reference evidence="3 4" key="1">
    <citation type="submission" date="2021-01" db="EMBL/GenBank/DDBJ databases">
        <title>Whole genome shotgun sequence of Planobispora longispora NBRC 13918.</title>
        <authorList>
            <person name="Komaki H."/>
            <person name="Tamura T."/>
        </authorList>
    </citation>
    <scope>NUCLEOTIDE SEQUENCE [LARGE SCALE GENOMIC DNA]</scope>
    <source>
        <strain evidence="3 4">NBRC 13918</strain>
    </source>
</reference>
<proteinExistence type="predicted"/>
<keyword evidence="4" id="KW-1185">Reference proteome</keyword>
<keyword evidence="2" id="KW-0812">Transmembrane</keyword>
<evidence type="ECO:0000256" key="2">
    <source>
        <dbReference type="SAM" id="Phobius"/>
    </source>
</evidence>
<dbReference type="AlphaFoldDB" id="A0A8J3RJH6"/>
<protein>
    <recommendedName>
        <fullName evidence="5">CU044_5270 family protein</fullName>
    </recommendedName>
</protein>
<feature type="transmembrane region" description="Helical" evidence="2">
    <location>
        <begin position="50"/>
        <end position="69"/>
    </location>
</feature>
<feature type="region of interest" description="Disordered" evidence="1">
    <location>
        <begin position="15"/>
        <end position="44"/>
    </location>
</feature>
<evidence type="ECO:0000256" key="1">
    <source>
        <dbReference type="SAM" id="MobiDB-lite"/>
    </source>
</evidence>
<evidence type="ECO:0000313" key="4">
    <source>
        <dbReference type="Proteomes" id="UP000616724"/>
    </source>
</evidence>
<evidence type="ECO:0008006" key="5">
    <source>
        <dbReference type="Google" id="ProtNLM"/>
    </source>
</evidence>
<name>A0A8J3RJH6_9ACTN</name>
<feature type="compositionally biased region" description="Low complexity" evidence="1">
    <location>
        <begin position="28"/>
        <end position="44"/>
    </location>
</feature>
<keyword evidence="2" id="KW-0472">Membrane</keyword>
<keyword evidence="2" id="KW-1133">Transmembrane helix</keyword>
<gene>
    <name evidence="3" type="ORF">Plo01_40350</name>
</gene>
<dbReference type="Proteomes" id="UP000616724">
    <property type="component" value="Unassembled WGS sequence"/>
</dbReference>
<dbReference type="RefSeq" id="WP_203892166.1">
    <property type="nucleotide sequence ID" value="NZ_BOOH01000033.1"/>
</dbReference>
<comment type="caution">
    <text evidence="3">The sequence shown here is derived from an EMBL/GenBank/DDBJ whole genome shotgun (WGS) entry which is preliminary data.</text>
</comment>
<sequence length="371" mass="39285">MNKDEIRLVAEIRPDAPPYDPEAKSAARRGLVAAAASNPPARSSWRRPPVLMLAGALAAATAASVTILATGSGEGPERGPGRDPAREIVVTLPKLAPVSAGEVLGRAARAAVRTDLDPRDDQFLKVESETMYGASSGGGVRHDTGETVPQSRYLYRTKRVIWQSADGTRDGALRIEHLEPRAYPGWPIPQEAHREAGMVETLALRVCEPLPAHLRRDYAALKQLPTDAEGMRARLYAGVSEDDGKEISPDEVAWERVGEMLRETYMPAAQRAALFRAAATIPGVDAVDGAEDAAGRTGIGVGRTGRDGVRADLIFDPETYELLGERGVVVDEKLAQAPEGSLVASTAQLSITVADGAPAVEDEGGVSSDCG</sequence>
<dbReference type="InterPro" id="IPR047789">
    <property type="entry name" value="CU044_5270-like"/>
</dbReference>
<evidence type="ECO:0000313" key="3">
    <source>
        <dbReference type="EMBL" id="GIH77606.1"/>
    </source>
</evidence>
<dbReference type="EMBL" id="BOOH01000033">
    <property type="protein sequence ID" value="GIH77606.1"/>
    <property type="molecule type" value="Genomic_DNA"/>
</dbReference>
<organism evidence="3 4">
    <name type="scientific">Planobispora longispora</name>
    <dbReference type="NCBI Taxonomy" id="28887"/>
    <lineage>
        <taxon>Bacteria</taxon>
        <taxon>Bacillati</taxon>
        <taxon>Actinomycetota</taxon>
        <taxon>Actinomycetes</taxon>
        <taxon>Streptosporangiales</taxon>
        <taxon>Streptosporangiaceae</taxon>
        <taxon>Planobispora</taxon>
    </lineage>
</organism>
<dbReference type="NCBIfam" id="NF038083">
    <property type="entry name" value="CU044_5270_fam"/>
    <property type="match status" value="1"/>
</dbReference>
<accession>A0A8J3RJH6</accession>